<evidence type="ECO:0000313" key="5">
    <source>
        <dbReference type="Proteomes" id="UP000239863"/>
    </source>
</evidence>
<evidence type="ECO:0000313" key="4">
    <source>
        <dbReference type="EMBL" id="PPK48927.1"/>
    </source>
</evidence>
<feature type="transmembrane region" description="Helical" evidence="3">
    <location>
        <begin position="411"/>
        <end position="436"/>
    </location>
</feature>
<dbReference type="GO" id="GO:0009847">
    <property type="term" value="P:spore germination"/>
    <property type="evidence" value="ECO:0007669"/>
    <property type="project" value="InterPro"/>
</dbReference>
<dbReference type="Proteomes" id="UP000239863">
    <property type="component" value="Unassembled WGS sequence"/>
</dbReference>
<feature type="transmembrane region" description="Helical" evidence="3">
    <location>
        <begin position="363"/>
        <end position="391"/>
    </location>
</feature>
<organism evidence="4 5">
    <name type="scientific">Clostridium algidicarnis DSM 15099</name>
    <dbReference type="NCBI Taxonomy" id="1121295"/>
    <lineage>
        <taxon>Bacteria</taxon>
        <taxon>Bacillati</taxon>
        <taxon>Bacillota</taxon>
        <taxon>Clostridia</taxon>
        <taxon>Eubacteriales</taxon>
        <taxon>Clostridiaceae</taxon>
        <taxon>Clostridium</taxon>
    </lineage>
</organism>
<dbReference type="AlphaFoldDB" id="A0A2S6FZ69"/>
<dbReference type="PANTHER" id="PTHR22550:SF5">
    <property type="entry name" value="LEUCINE ZIPPER PROTEIN 4"/>
    <property type="match status" value="1"/>
</dbReference>
<feature type="transmembrane region" description="Helical" evidence="3">
    <location>
        <begin position="330"/>
        <end position="351"/>
    </location>
</feature>
<dbReference type="InterPro" id="IPR004995">
    <property type="entry name" value="Spore_Ger"/>
</dbReference>
<dbReference type="Pfam" id="PF03323">
    <property type="entry name" value="GerA"/>
    <property type="match status" value="1"/>
</dbReference>
<dbReference type="InterPro" id="IPR050768">
    <property type="entry name" value="UPF0353/GerABKA_families"/>
</dbReference>
<accession>A0A2S6FZ69</accession>
<feature type="transmembrane region" description="Helical" evidence="3">
    <location>
        <begin position="247"/>
        <end position="268"/>
    </location>
</feature>
<comment type="similarity">
    <text evidence="1">Belongs to the GerABKA family.</text>
</comment>
<comment type="caution">
    <text evidence="4">The sequence shown here is derived from an EMBL/GenBank/DDBJ whole genome shotgun (WGS) entry which is preliminary data.</text>
</comment>
<dbReference type="EMBL" id="PTIS01000003">
    <property type="protein sequence ID" value="PPK48927.1"/>
    <property type="molecule type" value="Genomic_DNA"/>
</dbReference>
<evidence type="ECO:0000256" key="2">
    <source>
        <dbReference type="ARBA" id="ARBA00023136"/>
    </source>
</evidence>
<proteinExistence type="inferred from homology"/>
<dbReference type="OrthoDB" id="9772630at2"/>
<evidence type="ECO:0000256" key="1">
    <source>
        <dbReference type="ARBA" id="ARBA00005278"/>
    </source>
</evidence>
<evidence type="ECO:0000256" key="3">
    <source>
        <dbReference type="SAM" id="Phobius"/>
    </source>
</evidence>
<dbReference type="RefSeq" id="WP_104409355.1">
    <property type="nucleotide sequence ID" value="NZ_PTIS01000003.1"/>
</dbReference>
<keyword evidence="3" id="KW-0812">Transmembrane</keyword>
<reference evidence="4 5" key="1">
    <citation type="submission" date="2018-02" db="EMBL/GenBank/DDBJ databases">
        <title>Genomic Encyclopedia of Archaeal and Bacterial Type Strains, Phase II (KMG-II): from individual species to whole genera.</title>
        <authorList>
            <person name="Goeker M."/>
        </authorList>
    </citation>
    <scope>NUCLEOTIDE SEQUENCE [LARGE SCALE GENOMIC DNA]</scope>
    <source>
        <strain evidence="4 5">DSM 15099</strain>
    </source>
</reference>
<sequence length="493" mass="55433">MRRILKGNVNKDLNKNITYIKDILQKNSDLVFREFLCGDLKCWIIYIDGLADKQLLNDYVIESLMLESSHITKSEEIKERILTVSDLKEETDMNKCIDSILSGDTVLFIEGLSDCYILATRAWPNRGVGEPANETSVRGSREGFTETIRFNTALVRRRIRDKGLKTVPKSIGVRSKTDVVIMYIEDIVNYDALNELMERLSDINIDSILDSGQLEQLIEDDQWSLFPQIQLTERPDVVSSSLLEGRIAILIDNSPFVLLVPTIFANFFQSPEDYYQRWMYSSSVRMIRMLAIFISMLATPLYVAITSYHTSIIPTRLAYSIAASREGVPFPAFIEAIIMEISLALLMEAIIRLPRPIGATIGIVGGLVIGQSAVSAGVVSPIMIIIVAITATTSFTTTNYEISFAFRIIRFAFIIMASTLGLYGIALGCMVTLAHLTKLESFGISYLSPIVNLDKGDIKDTIVKYPMRYFTKRPQYMKTGDKVRQNNKGNIGR</sequence>
<keyword evidence="3" id="KW-1133">Transmembrane helix</keyword>
<dbReference type="GO" id="GO:0016020">
    <property type="term" value="C:membrane"/>
    <property type="evidence" value="ECO:0007669"/>
    <property type="project" value="InterPro"/>
</dbReference>
<dbReference type="PANTHER" id="PTHR22550">
    <property type="entry name" value="SPORE GERMINATION PROTEIN"/>
    <property type="match status" value="1"/>
</dbReference>
<name>A0A2S6FZ69_9CLOT</name>
<gene>
    <name evidence="4" type="ORF">BD821_10347</name>
</gene>
<feature type="transmembrane region" description="Helical" evidence="3">
    <location>
        <begin position="289"/>
        <end position="310"/>
    </location>
</feature>
<dbReference type="PIRSF" id="PIRSF005690">
    <property type="entry name" value="GerBA"/>
    <property type="match status" value="1"/>
</dbReference>
<dbReference type="STRING" id="37659.GCA_000703125_01977"/>
<protein>
    <submittedName>
        <fullName evidence="4">Spore germination protein</fullName>
    </submittedName>
</protein>
<keyword evidence="2 3" id="KW-0472">Membrane</keyword>